<evidence type="ECO:0000256" key="2">
    <source>
        <dbReference type="ARBA" id="ARBA00022473"/>
    </source>
</evidence>
<reference evidence="6" key="1">
    <citation type="submission" date="2014-09" db="EMBL/GenBank/DDBJ databases">
        <authorList>
            <person name="Magalhaes I.L.F."/>
            <person name="Oliveira U."/>
            <person name="Santos F.R."/>
            <person name="Vidigal T.H.D.A."/>
            <person name="Brescovit A.D."/>
            <person name="Santos A.J."/>
        </authorList>
    </citation>
    <scope>NUCLEOTIDE SEQUENCE</scope>
    <source>
        <tissue evidence="6">Shoot tissue taken approximately 20 cm above the soil surface</tissue>
    </source>
</reference>
<keyword evidence="3" id="KW-0221">Differentiation</keyword>
<keyword evidence="5" id="KW-0732">Signal</keyword>
<dbReference type="EMBL" id="GBRH01189344">
    <property type="protein sequence ID" value="JAE08552.1"/>
    <property type="molecule type" value="Transcribed_RNA"/>
</dbReference>
<dbReference type="GO" id="GO:0030154">
    <property type="term" value="P:cell differentiation"/>
    <property type="evidence" value="ECO:0007669"/>
    <property type="project" value="UniProtKB-KW"/>
</dbReference>
<comment type="similarity">
    <text evidence="1">Belongs to the CLV3/ESR signal peptide family.</text>
</comment>
<dbReference type="PANTHER" id="PTHR34359">
    <property type="entry name" value="CLAVATA3/ESR (CLE)-RELATED PROTEIN 10"/>
    <property type="match status" value="1"/>
</dbReference>
<evidence type="ECO:0000256" key="4">
    <source>
        <dbReference type="SAM" id="MobiDB-lite"/>
    </source>
</evidence>
<sequence length="139" mass="15548">MRRPHAAATAAAVLLLWLAVLTVAFHGCGRLGCGGLGGLAMRTRTSSLAAPRKMLLAVTTFDAASPTDHHHHRRQHQHHHHHLHHQHHHHLHHQHHHHHADRWNRHGIPPSAVGNGEEIDPLYGVQKRLVPTGPNPLHH</sequence>
<dbReference type="PANTHER" id="PTHR34359:SF24">
    <property type="entry name" value="INACTIVE PROTEIN FON2 SPARE1"/>
    <property type="match status" value="1"/>
</dbReference>
<protein>
    <submittedName>
        <fullName evidence="6">Uncharacterized protein</fullName>
    </submittedName>
</protein>
<organism evidence="6">
    <name type="scientific">Arundo donax</name>
    <name type="common">Giant reed</name>
    <name type="synonym">Donax arundinaceus</name>
    <dbReference type="NCBI Taxonomy" id="35708"/>
    <lineage>
        <taxon>Eukaryota</taxon>
        <taxon>Viridiplantae</taxon>
        <taxon>Streptophyta</taxon>
        <taxon>Embryophyta</taxon>
        <taxon>Tracheophyta</taxon>
        <taxon>Spermatophyta</taxon>
        <taxon>Magnoliopsida</taxon>
        <taxon>Liliopsida</taxon>
        <taxon>Poales</taxon>
        <taxon>Poaceae</taxon>
        <taxon>PACMAD clade</taxon>
        <taxon>Arundinoideae</taxon>
        <taxon>Arundineae</taxon>
        <taxon>Arundo</taxon>
    </lineage>
</organism>
<proteinExistence type="inferred from homology"/>
<feature type="compositionally biased region" description="Basic residues" evidence="4">
    <location>
        <begin position="69"/>
        <end position="100"/>
    </location>
</feature>
<evidence type="ECO:0000256" key="5">
    <source>
        <dbReference type="SAM" id="SignalP"/>
    </source>
</evidence>
<evidence type="ECO:0000256" key="3">
    <source>
        <dbReference type="ARBA" id="ARBA00022782"/>
    </source>
</evidence>
<accession>A0A0A9F8A4</accession>
<evidence type="ECO:0000256" key="1">
    <source>
        <dbReference type="ARBA" id="ARBA00005416"/>
    </source>
</evidence>
<feature type="signal peptide" evidence="5">
    <location>
        <begin position="1"/>
        <end position="24"/>
    </location>
</feature>
<feature type="region of interest" description="Disordered" evidence="4">
    <location>
        <begin position="64"/>
        <end position="118"/>
    </location>
</feature>
<name>A0A0A9F8A4_ARUDO</name>
<dbReference type="InterPro" id="IPR039618">
    <property type="entry name" value="CLE9-13"/>
</dbReference>
<evidence type="ECO:0000313" key="6">
    <source>
        <dbReference type="EMBL" id="JAE08552.1"/>
    </source>
</evidence>
<feature type="chain" id="PRO_5002064599" evidence="5">
    <location>
        <begin position="25"/>
        <end position="139"/>
    </location>
</feature>
<reference evidence="6" key="2">
    <citation type="journal article" date="2015" name="Data Brief">
        <title>Shoot transcriptome of the giant reed, Arundo donax.</title>
        <authorList>
            <person name="Barrero R.A."/>
            <person name="Guerrero F.D."/>
            <person name="Moolhuijzen P."/>
            <person name="Goolsby J.A."/>
            <person name="Tidwell J."/>
            <person name="Bellgard S.E."/>
            <person name="Bellgard M.I."/>
        </authorList>
    </citation>
    <scope>NUCLEOTIDE SEQUENCE</scope>
    <source>
        <tissue evidence="6">Shoot tissue taken approximately 20 cm above the soil surface</tissue>
    </source>
</reference>
<keyword evidence="2" id="KW-0217">Developmental protein</keyword>
<dbReference type="AlphaFoldDB" id="A0A0A9F8A4"/>